<keyword evidence="2" id="KW-0808">Transferase</keyword>
<dbReference type="InterPro" id="IPR006218">
    <property type="entry name" value="DAHP1/KDSA"/>
</dbReference>
<reference evidence="4" key="1">
    <citation type="submission" date="2020-10" db="EMBL/GenBank/DDBJ databases">
        <authorList>
            <person name="Gilroy R."/>
        </authorList>
    </citation>
    <scope>NUCLEOTIDE SEQUENCE</scope>
    <source>
        <strain evidence="4">ChiHjej13B12-12457</strain>
    </source>
</reference>
<dbReference type="InterPro" id="IPR036263">
    <property type="entry name" value="Chorismate_II_sf"/>
</dbReference>
<dbReference type="GO" id="GO:0004106">
    <property type="term" value="F:chorismate mutase activity"/>
    <property type="evidence" value="ECO:0007669"/>
    <property type="project" value="UniProtKB-EC"/>
</dbReference>
<evidence type="ECO:0000256" key="1">
    <source>
        <dbReference type="ARBA" id="ARBA00012404"/>
    </source>
</evidence>
<dbReference type="InterPro" id="IPR052899">
    <property type="entry name" value="Class-I_DAHP_synthase"/>
</dbReference>
<dbReference type="Proteomes" id="UP000886744">
    <property type="component" value="Unassembled WGS sequence"/>
</dbReference>
<dbReference type="SUPFAM" id="SSF48600">
    <property type="entry name" value="Chorismate mutase II"/>
    <property type="match status" value="1"/>
</dbReference>
<dbReference type="Pfam" id="PF00793">
    <property type="entry name" value="DAHP_synth_1"/>
    <property type="match status" value="1"/>
</dbReference>
<dbReference type="EC" id="5.4.99.5" evidence="1"/>
<dbReference type="AlphaFoldDB" id="A0A9D1E0W0"/>
<dbReference type="PANTHER" id="PTHR43018:SF1">
    <property type="entry name" value="PROTEIN AROA(G)"/>
    <property type="match status" value="1"/>
</dbReference>
<proteinExistence type="predicted"/>
<dbReference type="PANTHER" id="PTHR43018">
    <property type="entry name" value="PHOSPHO-2-DEHYDRO-3-DEOXYHEPTONATE ALDOLASE"/>
    <property type="match status" value="1"/>
</dbReference>
<comment type="caution">
    <text evidence="4">The sequence shown here is derived from an EMBL/GenBank/DDBJ whole genome shotgun (WGS) entry which is preliminary data.</text>
</comment>
<dbReference type="Gene3D" id="1.20.59.10">
    <property type="entry name" value="Chorismate mutase"/>
    <property type="match status" value="1"/>
</dbReference>
<gene>
    <name evidence="4" type="ORF">IAC94_03390</name>
</gene>
<evidence type="ECO:0000313" key="4">
    <source>
        <dbReference type="EMBL" id="HIR62552.1"/>
    </source>
</evidence>
<name>A0A9D1E0W0_9BACT</name>
<dbReference type="SMART" id="SM00830">
    <property type="entry name" value="CM_2"/>
    <property type="match status" value="1"/>
</dbReference>
<dbReference type="GO" id="GO:0016740">
    <property type="term" value="F:transferase activity"/>
    <property type="evidence" value="ECO:0007669"/>
    <property type="project" value="UniProtKB-KW"/>
</dbReference>
<protein>
    <recommendedName>
        <fullName evidence="1">chorismate mutase</fullName>
        <ecNumber evidence="1">5.4.99.5</ecNumber>
    </recommendedName>
</protein>
<evidence type="ECO:0000256" key="2">
    <source>
        <dbReference type="ARBA" id="ARBA00022679"/>
    </source>
</evidence>
<dbReference type="Gene3D" id="3.20.20.70">
    <property type="entry name" value="Aldolase class I"/>
    <property type="match status" value="1"/>
</dbReference>
<dbReference type="InterPro" id="IPR013785">
    <property type="entry name" value="Aldolase_TIM"/>
</dbReference>
<dbReference type="SUPFAM" id="SSF51569">
    <property type="entry name" value="Aldolase"/>
    <property type="match status" value="1"/>
</dbReference>
<dbReference type="InterPro" id="IPR036979">
    <property type="entry name" value="CM_dom_sf"/>
</dbReference>
<dbReference type="InterPro" id="IPR002701">
    <property type="entry name" value="CM_II_prokaryot"/>
</dbReference>
<sequence length="357" mass="39628">MSDFCQIQDWELFSGSGRPWVVAGPCSVESRDSLLSEALCLKKIGINVLRGGLWKPRTHPGSFEGVGEEGARWLRETGAAAGMRTATEVANARHVEVILKNGIDAVWIGARTSGNPFLVQEIAEALRGTGLPVFVKNPLVPDPELWTGAIERFARCGLKYICAVHRGFHSYGESIFRNPPFWQIPVELRRRLPGLPLLCDPSHITGRRDLVEDIARQALIMGFDGLMVEVHPDPDRALSDAAQQITPEALREMLGRLRMRSTSTPDAEATAAIDDLRTGIDRIDASLIDLLAERMSISESIGRIKERSGLTVLQTGRWNSVLARVRGMAKEKDLDEDFITEIFTTIHRASMERQLKK</sequence>
<dbReference type="GO" id="GO:0046417">
    <property type="term" value="P:chorismate metabolic process"/>
    <property type="evidence" value="ECO:0007669"/>
    <property type="project" value="InterPro"/>
</dbReference>
<organism evidence="4 5">
    <name type="scientific">Candidatus Coprenecus avistercoris</name>
    <dbReference type="NCBI Taxonomy" id="2840730"/>
    <lineage>
        <taxon>Bacteria</taxon>
        <taxon>Pseudomonadati</taxon>
        <taxon>Bacteroidota</taxon>
        <taxon>Bacteroidia</taxon>
        <taxon>Bacteroidales</taxon>
        <taxon>Rikenellaceae</taxon>
        <taxon>Rikenellaceae incertae sedis</taxon>
        <taxon>Candidatus Coprenecus</taxon>
    </lineage>
</organism>
<dbReference type="PROSITE" id="PS51168">
    <property type="entry name" value="CHORISMATE_MUT_2"/>
    <property type="match status" value="1"/>
</dbReference>
<dbReference type="Pfam" id="PF01817">
    <property type="entry name" value="CM_2"/>
    <property type="match status" value="1"/>
</dbReference>
<evidence type="ECO:0000313" key="5">
    <source>
        <dbReference type="Proteomes" id="UP000886744"/>
    </source>
</evidence>
<dbReference type="EMBL" id="DVHI01000041">
    <property type="protein sequence ID" value="HIR62552.1"/>
    <property type="molecule type" value="Genomic_DNA"/>
</dbReference>
<feature type="domain" description="Chorismate mutase" evidence="3">
    <location>
        <begin position="267"/>
        <end position="357"/>
    </location>
</feature>
<evidence type="ECO:0000259" key="3">
    <source>
        <dbReference type="PROSITE" id="PS51168"/>
    </source>
</evidence>
<accession>A0A9D1E0W0</accession>
<reference evidence="4" key="2">
    <citation type="journal article" date="2021" name="PeerJ">
        <title>Extensive microbial diversity within the chicken gut microbiome revealed by metagenomics and culture.</title>
        <authorList>
            <person name="Gilroy R."/>
            <person name="Ravi A."/>
            <person name="Getino M."/>
            <person name="Pursley I."/>
            <person name="Horton D.L."/>
            <person name="Alikhan N.F."/>
            <person name="Baker D."/>
            <person name="Gharbi K."/>
            <person name="Hall N."/>
            <person name="Watson M."/>
            <person name="Adriaenssens E.M."/>
            <person name="Foster-Nyarko E."/>
            <person name="Jarju S."/>
            <person name="Secka A."/>
            <person name="Antonio M."/>
            <person name="Oren A."/>
            <person name="Chaudhuri R.R."/>
            <person name="La Ragione R."/>
            <person name="Hildebrand F."/>
            <person name="Pallen M.J."/>
        </authorList>
    </citation>
    <scope>NUCLEOTIDE SEQUENCE</scope>
    <source>
        <strain evidence="4">ChiHjej13B12-12457</strain>
    </source>
</reference>